<dbReference type="Proteomes" id="UP001162480">
    <property type="component" value="Chromosome 5"/>
</dbReference>
<gene>
    <name evidence="1" type="ORF">OCTVUL_1B010839</name>
</gene>
<accession>A0AA36AV95</accession>
<dbReference type="EMBL" id="OX597818">
    <property type="protein sequence ID" value="CAI9722384.1"/>
    <property type="molecule type" value="Genomic_DNA"/>
</dbReference>
<name>A0AA36AV95_OCTVU</name>
<sequence>MEVIRILYKYLKCHCFGATMVIDVALATDVTVTDGFATVAVSPSITVAAVNAVSVLRVDDVVSVLFCQRKQLDCKPFTENVDVENTNYYFASAIKRSVVHTNSFLKSLQRIDLDINDTKKVYDFPQVREQHVFRGNTATT</sequence>
<evidence type="ECO:0000313" key="1">
    <source>
        <dbReference type="EMBL" id="CAI9722384.1"/>
    </source>
</evidence>
<dbReference type="AlphaFoldDB" id="A0AA36AV95"/>
<protein>
    <submittedName>
        <fullName evidence="1">Uncharacterized protein</fullName>
    </submittedName>
</protein>
<reference evidence="1" key="1">
    <citation type="submission" date="2023-08" db="EMBL/GenBank/DDBJ databases">
        <authorList>
            <person name="Alioto T."/>
            <person name="Alioto T."/>
            <person name="Gomez Garrido J."/>
        </authorList>
    </citation>
    <scope>NUCLEOTIDE SEQUENCE</scope>
</reference>
<evidence type="ECO:0000313" key="2">
    <source>
        <dbReference type="Proteomes" id="UP001162480"/>
    </source>
</evidence>
<keyword evidence="2" id="KW-1185">Reference proteome</keyword>
<organism evidence="1 2">
    <name type="scientific">Octopus vulgaris</name>
    <name type="common">Common octopus</name>
    <dbReference type="NCBI Taxonomy" id="6645"/>
    <lineage>
        <taxon>Eukaryota</taxon>
        <taxon>Metazoa</taxon>
        <taxon>Spiralia</taxon>
        <taxon>Lophotrochozoa</taxon>
        <taxon>Mollusca</taxon>
        <taxon>Cephalopoda</taxon>
        <taxon>Coleoidea</taxon>
        <taxon>Octopodiformes</taxon>
        <taxon>Octopoda</taxon>
        <taxon>Incirrata</taxon>
        <taxon>Octopodidae</taxon>
        <taxon>Octopus</taxon>
    </lineage>
</organism>
<proteinExistence type="predicted"/>